<dbReference type="OrthoDB" id="5573011at2"/>
<keyword evidence="2" id="KW-1185">Reference proteome</keyword>
<dbReference type="Proteomes" id="UP000004664">
    <property type="component" value="Unassembled WGS sequence"/>
</dbReference>
<dbReference type="EMBL" id="JH109152">
    <property type="protein sequence ID" value="EGW23265.1"/>
    <property type="molecule type" value="Genomic_DNA"/>
</dbReference>
<dbReference type="HOGENOM" id="CLU_2862739_0_0_6"/>
<evidence type="ECO:0000313" key="1">
    <source>
        <dbReference type="EMBL" id="EGW23265.1"/>
    </source>
</evidence>
<dbReference type="AlphaFoldDB" id="G3IQR5"/>
<dbReference type="InterPro" id="IPR046882">
    <property type="entry name" value="Sp-DndD"/>
</dbReference>
<gene>
    <name evidence="1" type="ORF">Mettu_2114</name>
</gene>
<organism evidence="1 2">
    <name type="scientific">Methylobacter tundripaludum (strain ATCC BAA-1195 / DSM 17260 / SV96)</name>
    <dbReference type="NCBI Taxonomy" id="697282"/>
    <lineage>
        <taxon>Bacteria</taxon>
        <taxon>Pseudomonadati</taxon>
        <taxon>Pseudomonadota</taxon>
        <taxon>Gammaproteobacteria</taxon>
        <taxon>Methylococcales</taxon>
        <taxon>Methylococcaceae</taxon>
        <taxon>Methylobacter</taxon>
    </lineage>
</organism>
<reference evidence="1 2" key="1">
    <citation type="submission" date="2011-06" db="EMBL/GenBank/DDBJ databases">
        <title>Genomic sequence of Methylobacter tundripaludum SV96.</title>
        <authorList>
            <consortium name="US DOE Joint Genome Institute"/>
            <person name="Lucas S."/>
            <person name="Han J."/>
            <person name="Lapidus A."/>
            <person name="Cheng J.-F."/>
            <person name="Goodwin L."/>
            <person name="Pitluck S."/>
            <person name="Held B."/>
            <person name="Detter J.C."/>
            <person name="Han C."/>
            <person name="Tapia R."/>
            <person name="Land M."/>
            <person name="Hauser L."/>
            <person name="Kyrpides N."/>
            <person name="Ivanova N."/>
            <person name="Ovchinnikova G."/>
            <person name="Pagani I."/>
            <person name="Klotz M.G."/>
            <person name="Dispirito A.A."/>
            <person name="Murrell J.C."/>
            <person name="Dunfield P."/>
            <person name="Kalyuzhnaya M.G."/>
            <person name="Svenning M."/>
            <person name="Trotsenko Y.A."/>
            <person name="Stein L.Y."/>
            <person name="Woyke T."/>
        </authorList>
    </citation>
    <scope>NUCLEOTIDE SEQUENCE [LARGE SCALE GENOMIC DNA]</scope>
    <source>
        <strain evidence="2">ATCC BAA-1195 / DSM 17260 / SV96</strain>
    </source>
</reference>
<evidence type="ECO:0000313" key="2">
    <source>
        <dbReference type="Proteomes" id="UP000004664"/>
    </source>
</evidence>
<accession>G3IQR5</accession>
<sequence length="64" mass="7474">MNEYTELLLSLAKEHHIPDELAESLSELMQKYPDLSQWGSHAELKRKLEMLTESAFKDKLIITE</sequence>
<dbReference type="STRING" id="697282.Mettu_2114"/>
<dbReference type="Pfam" id="PF20306">
    <property type="entry name" value="Sp-DndD"/>
    <property type="match status" value="1"/>
</dbReference>
<proteinExistence type="predicted"/>
<dbReference type="eggNOG" id="ENOG5031M4T">
    <property type="taxonomic scope" value="Bacteria"/>
</dbReference>
<protein>
    <submittedName>
        <fullName evidence="1">Uncharacterized protein</fullName>
    </submittedName>
</protein>
<dbReference type="RefSeq" id="WP_006891414.1">
    <property type="nucleotide sequence ID" value="NZ_JH109152.1"/>
</dbReference>
<name>G3IQR5_METTV</name>